<dbReference type="AlphaFoldDB" id="A0A967B499"/>
<dbReference type="InterPro" id="IPR015927">
    <property type="entry name" value="Peptidase_S24_S26A/B/C"/>
</dbReference>
<proteinExistence type="predicted"/>
<evidence type="ECO:0000256" key="1">
    <source>
        <dbReference type="ARBA" id="ARBA00023015"/>
    </source>
</evidence>
<keyword evidence="1" id="KW-0805">Transcription regulation</keyword>
<dbReference type="Proteomes" id="UP000597459">
    <property type="component" value="Unassembled WGS sequence"/>
</dbReference>
<name>A0A967B499_9PROT</name>
<feature type="region of interest" description="Disordered" evidence="4">
    <location>
        <begin position="1"/>
        <end position="30"/>
    </location>
</feature>
<sequence length="246" mass="27002">MRQPSRPVSQRRGRPPGLAGGPPPDASTPHNRLALAIHRSGKTLRDIREETEGQPALTTIRRHLDSEGVWNPGLIERLAPVLGVSAQWLFFGDTVETKEDSESDLVTIPYYNARASAGFGSVCDQESPTRMRFPRGFVSEDLGLQASAVLIVTAEGDSMLPTIRSGDRLVIDTRETARIEGVYAIVMRGALFVKRVSRTEAGFLVQSDNPIYPPETFRAEDTVFGTPVDGHSLTIIGRVAWCLHRV</sequence>
<reference evidence="6" key="1">
    <citation type="submission" date="2019-11" db="EMBL/GenBank/DDBJ databases">
        <title>Description of new Acetobacter species.</title>
        <authorList>
            <person name="Cleenwerck I."/>
            <person name="Sombolestani A.S."/>
        </authorList>
    </citation>
    <scope>NUCLEOTIDE SEQUENCE</scope>
    <source>
        <strain evidence="6">LMG 1626</strain>
    </source>
</reference>
<dbReference type="EMBL" id="WOTH01000008">
    <property type="protein sequence ID" value="NHO53480.1"/>
    <property type="molecule type" value="Genomic_DNA"/>
</dbReference>
<protein>
    <submittedName>
        <fullName evidence="6">LexA family transcriptional regulator</fullName>
    </submittedName>
</protein>
<dbReference type="RefSeq" id="WP_166313749.1">
    <property type="nucleotide sequence ID" value="NZ_WOTH01000008.1"/>
</dbReference>
<keyword evidence="2" id="KW-0238">DNA-binding</keyword>
<keyword evidence="7" id="KW-1185">Reference proteome</keyword>
<dbReference type="Gene3D" id="2.10.109.10">
    <property type="entry name" value="Umud Fragment, subunit A"/>
    <property type="match status" value="1"/>
</dbReference>
<evidence type="ECO:0000313" key="6">
    <source>
        <dbReference type="EMBL" id="NHO53480.1"/>
    </source>
</evidence>
<evidence type="ECO:0000313" key="7">
    <source>
        <dbReference type="Proteomes" id="UP000597459"/>
    </source>
</evidence>
<dbReference type="SUPFAM" id="SSF51306">
    <property type="entry name" value="LexA/Signal peptidase"/>
    <property type="match status" value="1"/>
</dbReference>
<evidence type="ECO:0000259" key="5">
    <source>
        <dbReference type="Pfam" id="PF00717"/>
    </source>
</evidence>
<accession>A0A967B499</accession>
<evidence type="ECO:0000256" key="2">
    <source>
        <dbReference type="ARBA" id="ARBA00023125"/>
    </source>
</evidence>
<evidence type="ECO:0000256" key="4">
    <source>
        <dbReference type="SAM" id="MobiDB-lite"/>
    </source>
</evidence>
<dbReference type="InterPro" id="IPR036286">
    <property type="entry name" value="LexA/Signal_pep-like_sf"/>
</dbReference>
<dbReference type="GO" id="GO:0003677">
    <property type="term" value="F:DNA binding"/>
    <property type="evidence" value="ECO:0007669"/>
    <property type="project" value="UniProtKB-KW"/>
</dbReference>
<dbReference type="InterPro" id="IPR039418">
    <property type="entry name" value="LexA-like"/>
</dbReference>
<comment type="caution">
    <text evidence="6">The sequence shown here is derived from an EMBL/GenBank/DDBJ whole genome shotgun (WGS) entry which is preliminary data.</text>
</comment>
<evidence type="ECO:0000256" key="3">
    <source>
        <dbReference type="ARBA" id="ARBA00023163"/>
    </source>
</evidence>
<dbReference type="PANTHER" id="PTHR40661:SF3">
    <property type="entry name" value="FELS-1 PROPHAGE TRANSCRIPTIONAL REGULATOR"/>
    <property type="match status" value="1"/>
</dbReference>
<dbReference type="PANTHER" id="PTHR40661">
    <property type="match status" value="1"/>
</dbReference>
<keyword evidence="3" id="KW-0804">Transcription</keyword>
<dbReference type="Pfam" id="PF00717">
    <property type="entry name" value="Peptidase_S24"/>
    <property type="match status" value="1"/>
</dbReference>
<organism evidence="6 7">
    <name type="scientific">Acetobacter estunensis</name>
    <dbReference type="NCBI Taxonomy" id="104097"/>
    <lineage>
        <taxon>Bacteria</taxon>
        <taxon>Pseudomonadati</taxon>
        <taxon>Pseudomonadota</taxon>
        <taxon>Alphaproteobacteria</taxon>
        <taxon>Acetobacterales</taxon>
        <taxon>Acetobacteraceae</taxon>
        <taxon>Acetobacter</taxon>
    </lineage>
</organism>
<feature type="domain" description="Peptidase S24/S26A/S26B/S26C" evidence="5">
    <location>
        <begin position="109"/>
        <end position="230"/>
    </location>
</feature>
<gene>
    <name evidence="6" type="ORF">GOB87_05805</name>
</gene>
<dbReference type="CDD" id="cd06529">
    <property type="entry name" value="S24_LexA-like"/>
    <property type="match status" value="1"/>
</dbReference>